<dbReference type="PANTHER" id="PTHR12069:SF0">
    <property type="entry name" value="DNA-DIRECTED RNA POLYMERASE III SUBUNIT RPC5"/>
    <property type="match status" value="1"/>
</dbReference>
<evidence type="ECO:0000313" key="2">
    <source>
        <dbReference type="EMBL" id="KAL1517071.1"/>
    </source>
</evidence>
<dbReference type="PANTHER" id="PTHR12069">
    <property type="entry name" value="DNA-DIRECTED RNA POLYMERASES III 80 KDA POLYPEPTIDE RNA POLYMERASE III SUBUNIT 5"/>
    <property type="match status" value="1"/>
</dbReference>
<dbReference type="Proteomes" id="UP001566132">
    <property type="component" value="Unassembled WGS sequence"/>
</dbReference>
<feature type="compositionally biased region" description="Basic and acidic residues" evidence="1">
    <location>
        <begin position="193"/>
        <end position="205"/>
    </location>
</feature>
<dbReference type="Pfam" id="PF04801">
    <property type="entry name" value="RPC5"/>
    <property type="match status" value="1"/>
</dbReference>
<feature type="region of interest" description="Disordered" evidence="1">
    <location>
        <begin position="1"/>
        <end position="20"/>
    </location>
</feature>
<dbReference type="EMBL" id="JBDJPC010000001">
    <property type="protein sequence ID" value="KAL1517071.1"/>
    <property type="molecule type" value="Genomic_DNA"/>
</dbReference>
<accession>A0ABD1FCT1</accession>
<feature type="compositionally biased region" description="Polar residues" evidence="1">
    <location>
        <begin position="472"/>
        <end position="485"/>
    </location>
</feature>
<keyword evidence="3" id="KW-1185">Reference proteome</keyword>
<evidence type="ECO:0000313" key="3">
    <source>
        <dbReference type="Proteomes" id="UP001566132"/>
    </source>
</evidence>
<organism evidence="2 3">
    <name type="scientific">Hypothenemus hampei</name>
    <name type="common">Coffee berry borer</name>
    <dbReference type="NCBI Taxonomy" id="57062"/>
    <lineage>
        <taxon>Eukaryota</taxon>
        <taxon>Metazoa</taxon>
        <taxon>Ecdysozoa</taxon>
        <taxon>Arthropoda</taxon>
        <taxon>Hexapoda</taxon>
        <taxon>Insecta</taxon>
        <taxon>Pterygota</taxon>
        <taxon>Neoptera</taxon>
        <taxon>Endopterygota</taxon>
        <taxon>Coleoptera</taxon>
        <taxon>Polyphaga</taxon>
        <taxon>Cucujiformia</taxon>
        <taxon>Curculionidae</taxon>
        <taxon>Scolytinae</taxon>
        <taxon>Hypothenemus</taxon>
    </lineage>
</organism>
<dbReference type="InterPro" id="IPR006886">
    <property type="entry name" value="RNA_pol_III_Rpc5"/>
</dbReference>
<name>A0ABD1FCT1_HYPHA</name>
<evidence type="ECO:0008006" key="4">
    <source>
        <dbReference type="Google" id="ProtNLM"/>
    </source>
</evidence>
<evidence type="ECO:0000256" key="1">
    <source>
        <dbReference type="SAM" id="MobiDB-lite"/>
    </source>
</evidence>
<feature type="compositionally biased region" description="Polar residues" evidence="1">
    <location>
        <begin position="505"/>
        <end position="524"/>
    </location>
</feature>
<feature type="region of interest" description="Disordered" evidence="1">
    <location>
        <begin position="455"/>
        <end position="524"/>
    </location>
</feature>
<proteinExistence type="predicted"/>
<reference evidence="2 3" key="1">
    <citation type="submission" date="2024-05" db="EMBL/GenBank/DDBJ databases">
        <title>Genetic variation in Jamaican populations of the coffee berry borer (Hypothenemus hampei).</title>
        <authorList>
            <person name="Errbii M."/>
            <person name="Myrie A."/>
        </authorList>
    </citation>
    <scope>NUCLEOTIDE SEQUENCE [LARGE SCALE GENOMIC DNA]</scope>
    <source>
        <strain evidence="2">JA-Hopewell-2020-01-JO</strain>
        <tissue evidence="2">Whole body</tissue>
    </source>
</reference>
<sequence>MDEPGPSTRTDSTEDDDDPIIQEIPIILSKKMEDQLYLLRFPFNKQQNFSEQKVKSCMFKPQNRDVKLEMSLDTASPSFDSGRAELIAHEIDGDINAGKDKNIYFENEIVDKIYLKSNRNVKDNQNYAVAAFNGREIHLTSIKDVFQLKPHFPYLDKGLRKKKDVLNNTESDDDNDMNKPGPSNAQQVTVRFKQSEDPDRKSTHDVSFHALQNRKNQEAWIQCKWHDESTTTSNVERLKLISDNSDDSRQAESLSKDEYVKTLIPEDKEQTPLEPTLPSHVLSLHALRGLPLQEQCKLLLKDAQIIQFHQIMLLLAGVEGVTADALIKSLQKVAVLVRGNWVVKSEVLYPDNSLSATSGVPAELMCRARDYILYLFTKEQFVERKKVSSLLKIPAEEVKEIFSGISKLQPHNKGWELTLPTDRDFLTKHADLAQRQNLFWEHRYHQLSHFLINRPRRKSKSASESESVGGKTRTNSVSCSDNDSGSEGKGKSPIVPRKKLRHDSYGTSNPISNGTLPDSITAIS</sequence>
<gene>
    <name evidence="2" type="ORF">ABEB36_000883</name>
</gene>
<protein>
    <recommendedName>
        <fullName evidence="4">DNA-directed RNA polymerase III subunit RPC5</fullName>
    </recommendedName>
</protein>
<comment type="caution">
    <text evidence="2">The sequence shown here is derived from an EMBL/GenBank/DDBJ whole genome shotgun (WGS) entry which is preliminary data.</text>
</comment>
<dbReference type="AlphaFoldDB" id="A0ABD1FCT1"/>
<feature type="region of interest" description="Disordered" evidence="1">
    <location>
        <begin position="166"/>
        <end position="205"/>
    </location>
</feature>